<keyword evidence="3" id="KW-1185">Reference proteome</keyword>
<proteinExistence type="predicted"/>
<dbReference type="PANTHER" id="PTHR30093:SF2">
    <property type="entry name" value="TYPE II SECRETION SYSTEM PROTEIN H"/>
    <property type="match status" value="1"/>
</dbReference>
<dbReference type="NCBIfam" id="TIGR04294">
    <property type="entry name" value="pre_pil_HX9DG"/>
    <property type="match status" value="1"/>
</dbReference>
<feature type="domain" description="DUF1559" evidence="1">
    <location>
        <begin position="35"/>
        <end position="311"/>
    </location>
</feature>
<dbReference type="EMBL" id="SJPH01000003">
    <property type="protein sequence ID" value="TWT46882.1"/>
    <property type="molecule type" value="Genomic_DNA"/>
</dbReference>
<accession>A0A5C5WB90</accession>
<dbReference type="PANTHER" id="PTHR30093">
    <property type="entry name" value="GENERAL SECRETION PATHWAY PROTEIN G"/>
    <property type="match status" value="1"/>
</dbReference>
<dbReference type="SUPFAM" id="SSF54523">
    <property type="entry name" value="Pili subunits"/>
    <property type="match status" value="1"/>
</dbReference>
<dbReference type="NCBIfam" id="TIGR02532">
    <property type="entry name" value="IV_pilin_GFxxxE"/>
    <property type="match status" value="1"/>
</dbReference>
<organism evidence="2 3">
    <name type="scientific">Botrimarina hoheduenensis</name>
    <dbReference type="NCBI Taxonomy" id="2528000"/>
    <lineage>
        <taxon>Bacteria</taxon>
        <taxon>Pseudomonadati</taxon>
        <taxon>Planctomycetota</taxon>
        <taxon>Planctomycetia</taxon>
        <taxon>Pirellulales</taxon>
        <taxon>Lacipirellulaceae</taxon>
        <taxon>Botrimarina</taxon>
    </lineage>
</organism>
<protein>
    <recommendedName>
        <fullName evidence="1">DUF1559 domain-containing protein</fullName>
    </recommendedName>
</protein>
<dbReference type="InterPro" id="IPR011453">
    <property type="entry name" value="DUF1559"/>
</dbReference>
<dbReference type="RefSeq" id="WP_146573738.1">
    <property type="nucleotide sequence ID" value="NZ_SJPH01000003.1"/>
</dbReference>
<reference evidence="2 3" key="1">
    <citation type="submission" date="2019-02" db="EMBL/GenBank/DDBJ databases">
        <title>Deep-cultivation of Planctomycetes and their phenomic and genomic characterization uncovers novel biology.</title>
        <authorList>
            <person name="Wiegand S."/>
            <person name="Jogler M."/>
            <person name="Boedeker C."/>
            <person name="Pinto D."/>
            <person name="Vollmers J."/>
            <person name="Rivas-Marin E."/>
            <person name="Kohn T."/>
            <person name="Peeters S.H."/>
            <person name="Heuer A."/>
            <person name="Rast P."/>
            <person name="Oberbeckmann S."/>
            <person name="Bunk B."/>
            <person name="Jeske O."/>
            <person name="Meyerdierks A."/>
            <person name="Storesund J.E."/>
            <person name="Kallscheuer N."/>
            <person name="Luecker S."/>
            <person name="Lage O.M."/>
            <person name="Pohl T."/>
            <person name="Merkel B.J."/>
            <person name="Hornburger P."/>
            <person name="Mueller R.-W."/>
            <person name="Bruemmer F."/>
            <person name="Labrenz M."/>
            <person name="Spormann A.M."/>
            <person name="Op Den Camp H."/>
            <person name="Overmann J."/>
            <person name="Amann R."/>
            <person name="Jetten M.S.M."/>
            <person name="Mascher T."/>
            <person name="Medema M.H."/>
            <person name="Devos D.P."/>
            <person name="Kaster A.-K."/>
            <person name="Ovreas L."/>
            <person name="Rohde M."/>
            <person name="Galperin M.Y."/>
            <person name="Jogler C."/>
        </authorList>
    </citation>
    <scope>NUCLEOTIDE SEQUENCE [LARGE SCALE GENOMIC DNA]</scope>
    <source>
        <strain evidence="2 3">Pla111</strain>
    </source>
</reference>
<dbReference type="Gene3D" id="3.30.700.10">
    <property type="entry name" value="Glycoprotein, Type 4 Pilin"/>
    <property type="match status" value="1"/>
</dbReference>
<dbReference type="Pfam" id="PF07963">
    <property type="entry name" value="N_methyl"/>
    <property type="match status" value="1"/>
</dbReference>
<evidence type="ECO:0000259" key="1">
    <source>
        <dbReference type="Pfam" id="PF07596"/>
    </source>
</evidence>
<comment type="caution">
    <text evidence="2">The sequence shown here is derived from an EMBL/GenBank/DDBJ whole genome shotgun (WGS) entry which is preliminary data.</text>
</comment>
<dbReference type="InterPro" id="IPR045584">
    <property type="entry name" value="Pilin-like"/>
</dbReference>
<dbReference type="InterPro" id="IPR012902">
    <property type="entry name" value="N_methyl_site"/>
</dbReference>
<dbReference type="OrthoDB" id="282726at2"/>
<gene>
    <name evidence="2" type="ORF">Pla111_19840</name>
</gene>
<evidence type="ECO:0000313" key="3">
    <source>
        <dbReference type="Proteomes" id="UP000318995"/>
    </source>
</evidence>
<dbReference type="InterPro" id="IPR027558">
    <property type="entry name" value="Pre_pil_HX9DG_C"/>
</dbReference>
<dbReference type="Pfam" id="PF07596">
    <property type="entry name" value="SBP_bac_10"/>
    <property type="match status" value="1"/>
</dbReference>
<dbReference type="AlphaFoldDB" id="A0A5C5WB90"/>
<sequence>MSNGKNPRGAFTLVELLVVIAIIGILVALLLPAVQAAREAARRSQCINNMKQLGLALANYESVRNELPPGRLTCEMDSVYAPPCDEVPNSTDERGLMSGFVLLLPYLEEQVLYDQAGIGQTDMIWLYNGNWRNRAERVAVVEARPQAFICPSDSGDGLAEEYTDETLIPRTSSYAFVSGINGPRYEGSAPVKHFNTGPFLYLLRRKTRQITDGLSKTAFVGEVMQGNLSGNRNIWTHGFRHLDSLRSTENPLNTPPNSSWRNGLPQYTATIFQDNNGKKYDVNGAFGSEHTGGGVFAFGDAHVEFLTDSIDSVAYNAYATTNCGDGEGTALECNKSLRGTDWKWD</sequence>
<evidence type="ECO:0000313" key="2">
    <source>
        <dbReference type="EMBL" id="TWT46882.1"/>
    </source>
</evidence>
<dbReference type="Proteomes" id="UP000318995">
    <property type="component" value="Unassembled WGS sequence"/>
</dbReference>
<name>A0A5C5WB90_9BACT</name>